<accession>A0A6V7H259</accession>
<protein>
    <submittedName>
        <fullName evidence="1">Uncharacterized protein</fullName>
    </submittedName>
</protein>
<proteinExistence type="predicted"/>
<dbReference type="EMBL" id="CAJDYZ010005883">
    <property type="protein sequence ID" value="CAD1472866.1"/>
    <property type="molecule type" value="Genomic_DNA"/>
</dbReference>
<reference evidence="1" key="1">
    <citation type="submission" date="2020-07" db="EMBL/GenBank/DDBJ databases">
        <authorList>
            <person name="Nazaruddin N."/>
        </authorList>
    </citation>
    <scope>NUCLEOTIDE SEQUENCE</scope>
</reference>
<keyword evidence="2" id="KW-1185">Reference proteome</keyword>
<sequence length="58" mass="6012">TEGYRVERNSASELTGEAEAEAVAKARASFACRSCISVIPGNTNSPNTPIDIPYGAAP</sequence>
<feature type="non-terminal residue" evidence="1">
    <location>
        <position position="1"/>
    </location>
</feature>
<name>A0A6V7H259_9HYME</name>
<evidence type="ECO:0000313" key="2">
    <source>
        <dbReference type="Proteomes" id="UP000752696"/>
    </source>
</evidence>
<gene>
    <name evidence="1" type="ORF">MHI_LOCUS342089</name>
</gene>
<comment type="caution">
    <text evidence="1">The sequence shown here is derived from an EMBL/GenBank/DDBJ whole genome shotgun (WGS) entry which is preliminary data.</text>
</comment>
<organism evidence="1 2">
    <name type="scientific">Heterotrigona itama</name>
    <dbReference type="NCBI Taxonomy" id="395501"/>
    <lineage>
        <taxon>Eukaryota</taxon>
        <taxon>Metazoa</taxon>
        <taxon>Ecdysozoa</taxon>
        <taxon>Arthropoda</taxon>
        <taxon>Hexapoda</taxon>
        <taxon>Insecta</taxon>
        <taxon>Pterygota</taxon>
        <taxon>Neoptera</taxon>
        <taxon>Endopterygota</taxon>
        <taxon>Hymenoptera</taxon>
        <taxon>Apocrita</taxon>
        <taxon>Aculeata</taxon>
        <taxon>Apoidea</taxon>
        <taxon>Anthophila</taxon>
        <taxon>Apidae</taxon>
        <taxon>Heterotrigona</taxon>
    </lineage>
</organism>
<dbReference type="AlphaFoldDB" id="A0A6V7H259"/>
<dbReference type="Proteomes" id="UP000752696">
    <property type="component" value="Unassembled WGS sequence"/>
</dbReference>
<evidence type="ECO:0000313" key="1">
    <source>
        <dbReference type="EMBL" id="CAD1472866.1"/>
    </source>
</evidence>